<comment type="caution">
    <text evidence="8">The sequence shown here is derived from an EMBL/GenBank/DDBJ whole genome shotgun (WGS) entry which is preliminary data.</text>
</comment>
<dbReference type="EC" id="3.2.1.55" evidence="3"/>
<dbReference type="AlphaFoldDB" id="A0A846MUD3"/>
<proteinExistence type="inferred from homology"/>
<sequence length="629" mass="69609">MTRTITIHADKPGAAISHEMWGLFFEDINFGADGGLYAELVKNRCFSFPKPMTGWEKISPSKARGECSVMNHEPFSAVHPHFLRLTSQGGDVFGVANEGFRGIGVKAGEAYDLTLRLRCTSGTPALRVALYGENGLLLEQIKLEKLPSAWEERKAVLRPTATDAKSKLYILVDGVGTIDIDLVSLFPQNTWKGRPGGLRADMVQALADIKPGFLRFPGGCIVEGSELDKRYPWKATIAPVLERPLLINRWNYEFLHRPAPDYYQSFGLGFYEYFLLCEDIGAAPLPIINCGMACQFNSGELAPMNEIDRYVQDALDLVEFANGPVETEWGGKRAAMGHPAPFNLTMMGIGNEQWGPQYIERLTVFLKAFRAKYPKIRLIASTGPEPADERFKYLWPKLSALGVDIVDEHCYARPPWFFENAHRFDNYDRKGPKVLFGEYAAQSEKPVSPNNVNDLECALAEAAFMTGLERNADVVAMAAYAPLFAHREAWQWSPDLIWVDNLSLVRTPNYYVQQLFSTNRGDVVLPTKLSDAGDGRVFASAVRETKSGDVIVKIVHPGETVEFTTIALNGASAVLASTIVLSGENLAVHNSFEEPNAVVPRHAAVTASGNSVDVRLEPRSMTVLRIKTA</sequence>
<organism evidence="8 9">
    <name type="scientific">Rhizomicrobium palustre</name>
    <dbReference type="NCBI Taxonomy" id="189966"/>
    <lineage>
        <taxon>Bacteria</taxon>
        <taxon>Pseudomonadati</taxon>
        <taxon>Pseudomonadota</taxon>
        <taxon>Alphaproteobacteria</taxon>
        <taxon>Micropepsales</taxon>
        <taxon>Micropepsaceae</taxon>
        <taxon>Rhizomicrobium</taxon>
    </lineage>
</organism>
<dbReference type="InterPro" id="IPR051563">
    <property type="entry name" value="Glycosyl_Hydrolase_51"/>
</dbReference>
<dbReference type="InterPro" id="IPR013780">
    <property type="entry name" value="Glyco_hydro_b"/>
</dbReference>
<dbReference type="SUPFAM" id="SSF51011">
    <property type="entry name" value="Glycosyl hydrolase domain"/>
    <property type="match status" value="1"/>
</dbReference>
<keyword evidence="6" id="KW-0325">Glycoprotein</keyword>
<keyword evidence="4" id="KW-0732">Signal</keyword>
<keyword evidence="5" id="KW-0378">Hydrolase</keyword>
<feature type="domain" description="Alpha-L-arabinofuranosidase C-terminal" evidence="7">
    <location>
        <begin position="437"/>
        <end position="620"/>
    </location>
</feature>
<evidence type="ECO:0000256" key="2">
    <source>
        <dbReference type="ARBA" id="ARBA00007186"/>
    </source>
</evidence>
<comment type="catalytic activity">
    <reaction evidence="1">
        <text>Hydrolysis of terminal non-reducing alpha-L-arabinofuranoside residues in alpha-L-arabinosides.</text>
        <dbReference type="EC" id="3.2.1.55"/>
    </reaction>
</comment>
<dbReference type="Gene3D" id="3.20.20.80">
    <property type="entry name" value="Glycosidases"/>
    <property type="match status" value="1"/>
</dbReference>
<dbReference type="InterPro" id="IPR055235">
    <property type="entry name" value="ASD1_cat"/>
</dbReference>
<protein>
    <recommendedName>
        <fullName evidence="3">non-reducing end alpha-L-arabinofuranosidase</fullName>
        <ecNumber evidence="3">3.2.1.55</ecNumber>
    </recommendedName>
</protein>
<dbReference type="GO" id="GO:0046556">
    <property type="term" value="F:alpha-L-arabinofuranosidase activity"/>
    <property type="evidence" value="ECO:0007669"/>
    <property type="project" value="UniProtKB-EC"/>
</dbReference>
<reference evidence="8 9" key="1">
    <citation type="submission" date="2020-03" db="EMBL/GenBank/DDBJ databases">
        <title>Genomic Encyclopedia of Type Strains, Phase IV (KMG-IV): sequencing the most valuable type-strain genomes for metagenomic binning, comparative biology and taxonomic classification.</title>
        <authorList>
            <person name="Goeker M."/>
        </authorList>
    </citation>
    <scope>NUCLEOTIDE SEQUENCE [LARGE SCALE GENOMIC DNA]</scope>
    <source>
        <strain evidence="8 9">DSM 19867</strain>
    </source>
</reference>
<evidence type="ECO:0000259" key="7">
    <source>
        <dbReference type="SMART" id="SM00813"/>
    </source>
</evidence>
<dbReference type="PANTHER" id="PTHR31776">
    <property type="entry name" value="ALPHA-L-ARABINOFURANOSIDASE 1"/>
    <property type="match status" value="1"/>
</dbReference>
<dbReference type="InterPro" id="IPR010720">
    <property type="entry name" value="Alpha-L-AF_C"/>
</dbReference>
<dbReference type="PANTHER" id="PTHR31776:SF0">
    <property type="entry name" value="ALPHA-L-ARABINOFURANOSIDASE 1"/>
    <property type="match status" value="1"/>
</dbReference>
<dbReference type="InterPro" id="IPR017853">
    <property type="entry name" value="GH"/>
</dbReference>
<accession>A0A846MUD3</accession>
<dbReference type="Pfam" id="PF22848">
    <property type="entry name" value="ASD1_dom"/>
    <property type="match status" value="1"/>
</dbReference>
<evidence type="ECO:0000256" key="5">
    <source>
        <dbReference type="ARBA" id="ARBA00022801"/>
    </source>
</evidence>
<comment type="similarity">
    <text evidence="2">Belongs to the glycosyl hydrolase 51 family.</text>
</comment>
<evidence type="ECO:0000256" key="1">
    <source>
        <dbReference type="ARBA" id="ARBA00001462"/>
    </source>
</evidence>
<evidence type="ECO:0000313" key="9">
    <source>
        <dbReference type="Proteomes" id="UP000570514"/>
    </source>
</evidence>
<gene>
    <name evidence="8" type="ORF">FHS83_000436</name>
</gene>
<keyword evidence="9" id="KW-1185">Reference proteome</keyword>
<dbReference type="SMART" id="SM00813">
    <property type="entry name" value="Alpha-L-AF_C"/>
    <property type="match status" value="1"/>
</dbReference>
<dbReference type="SUPFAM" id="SSF51445">
    <property type="entry name" value="(Trans)glycosidases"/>
    <property type="match status" value="1"/>
</dbReference>
<dbReference type="Proteomes" id="UP000570514">
    <property type="component" value="Unassembled WGS sequence"/>
</dbReference>
<dbReference type="GO" id="GO:0046373">
    <property type="term" value="P:L-arabinose metabolic process"/>
    <property type="evidence" value="ECO:0007669"/>
    <property type="project" value="InterPro"/>
</dbReference>
<name>A0A846MUD3_9PROT</name>
<evidence type="ECO:0000256" key="3">
    <source>
        <dbReference type="ARBA" id="ARBA00012670"/>
    </source>
</evidence>
<dbReference type="Gene3D" id="2.60.40.1180">
    <property type="entry name" value="Golgi alpha-mannosidase II"/>
    <property type="match status" value="1"/>
</dbReference>
<dbReference type="RefSeq" id="WP_167080435.1">
    <property type="nucleotide sequence ID" value="NZ_BAAADC010000001.1"/>
</dbReference>
<dbReference type="EMBL" id="JAASRM010000001">
    <property type="protein sequence ID" value="NIK87118.1"/>
    <property type="molecule type" value="Genomic_DNA"/>
</dbReference>
<dbReference type="Pfam" id="PF06964">
    <property type="entry name" value="Alpha-L-AF_C"/>
    <property type="match status" value="1"/>
</dbReference>
<evidence type="ECO:0000256" key="4">
    <source>
        <dbReference type="ARBA" id="ARBA00022729"/>
    </source>
</evidence>
<evidence type="ECO:0000256" key="6">
    <source>
        <dbReference type="ARBA" id="ARBA00023180"/>
    </source>
</evidence>
<evidence type="ECO:0000313" key="8">
    <source>
        <dbReference type="EMBL" id="NIK87118.1"/>
    </source>
</evidence>